<evidence type="ECO:0000259" key="2">
    <source>
        <dbReference type="PROSITE" id="PS50994"/>
    </source>
</evidence>
<dbReference type="InterPro" id="IPR048020">
    <property type="entry name" value="Transpos_IS3"/>
</dbReference>
<dbReference type="PROSITE" id="PS50994">
    <property type="entry name" value="INTEGRASE"/>
    <property type="match status" value="1"/>
</dbReference>
<dbReference type="InterPro" id="IPR050900">
    <property type="entry name" value="Transposase_IS3/IS150/IS904"/>
</dbReference>
<dbReference type="Proteomes" id="UP000603865">
    <property type="component" value="Unassembled WGS sequence"/>
</dbReference>
<organism evidence="3 4">
    <name type="scientific">Deinococcus ruber</name>
    <dbReference type="NCBI Taxonomy" id="1848197"/>
    <lineage>
        <taxon>Bacteria</taxon>
        <taxon>Thermotogati</taxon>
        <taxon>Deinococcota</taxon>
        <taxon>Deinococci</taxon>
        <taxon>Deinococcales</taxon>
        <taxon>Deinococcaceae</taxon>
        <taxon>Deinococcus</taxon>
    </lineage>
</organism>
<sequence>MHAQQDALLQQRIHEIHHHRKGRYGAPRIHAELHTDGFAVSRKRVARLMRDNGLRAKGKRRSVRTTDNNHRDPVAPNLLNRQFNALQLNHVWAADLTYIPTKEGWLYLAVTLDLCSRAVVGYAMDAQMPATLPLAALQMAVQRRDPPPGFLHHSDQGSQYTSHVFQAALVQFQARCSMSRKGECWDNAVVESFFSSLKRELFEDTIFETRVAARRAIFEFIEVFYNRQRRHSTLNYLTPAEFERQATAA</sequence>
<dbReference type="Pfam" id="PF13276">
    <property type="entry name" value="HTH_21"/>
    <property type="match status" value="1"/>
</dbReference>
<dbReference type="InterPro" id="IPR025948">
    <property type="entry name" value="HTH-like_dom"/>
</dbReference>
<evidence type="ECO:0000313" key="4">
    <source>
        <dbReference type="Proteomes" id="UP000603865"/>
    </source>
</evidence>
<dbReference type="GO" id="GO:0015074">
    <property type="term" value="P:DNA integration"/>
    <property type="evidence" value="ECO:0007669"/>
    <property type="project" value="InterPro"/>
</dbReference>
<dbReference type="NCBIfam" id="NF033516">
    <property type="entry name" value="transpos_IS3"/>
    <property type="match status" value="1"/>
</dbReference>
<dbReference type="PANTHER" id="PTHR46889:SF4">
    <property type="entry name" value="TRANSPOSASE INSO FOR INSERTION SEQUENCE ELEMENT IS911B-RELATED"/>
    <property type="match status" value="1"/>
</dbReference>
<proteinExistence type="predicted"/>
<dbReference type="Pfam" id="PF00665">
    <property type="entry name" value="rve"/>
    <property type="match status" value="1"/>
</dbReference>
<accession>A0A918KWZ3</accession>
<evidence type="ECO:0000256" key="1">
    <source>
        <dbReference type="SAM" id="MobiDB-lite"/>
    </source>
</evidence>
<dbReference type="Pfam" id="PF13333">
    <property type="entry name" value="rve_2"/>
    <property type="match status" value="1"/>
</dbReference>
<feature type="domain" description="Integrase catalytic" evidence="2">
    <location>
        <begin position="72"/>
        <end position="247"/>
    </location>
</feature>
<dbReference type="Gene3D" id="3.30.420.10">
    <property type="entry name" value="Ribonuclease H-like superfamily/Ribonuclease H"/>
    <property type="match status" value="1"/>
</dbReference>
<dbReference type="InterPro" id="IPR001584">
    <property type="entry name" value="Integrase_cat-core"/>
</dbReference>
<reference evidence="3" key="2">
    <citation type="submission" date="2020-09" db="EMBL/GenBank/DDBJ databases">
        <authorList>
            <person name="Sun Q."/>
            <person name="Ohkuma M."/>
        </authorList>
    </citation>
    <scope>NUCLEOTIDE SEQUENCE</scope>
    <source>
        <strain evidence="3">JCM 31311</strain>
    </source>
</reference>
<feature type="region of interest" description="Disordered" evidence="1">
    <location>
        <begin position="50"/>
        <end position="75"/>
    </location>
</feature>
<reference evidence="3" key="1">
    <citation type="journal article" date="2014" name="Int. J. Syst. Evol. Microbiol.">
        <title>Complete genome sequence of Corynebacterium casei LMG S-19264T (=DSM 44701T), isolated from a smear-ripened cheese.</title>
        <authorList>
            <consortium name="US DOE Joint Genome Institute (JGI-PGF)"/>
            <person name="Walter F."/>
            <person name="Albersmeier A."/>
            <person name="Kalinowski J."/>
            <person name="Ruckert C."/>
        </authorList>
    </citation>
    <scope>NUCLEOTIDE SEQUENCE</scope>
    <source>
        <strain evidence="3">JCM 31311</strain>
    </source>
</reference>
<name>A0A918KWZ3_9DEIO</name>
<dbReference type="AlphaFoldDB" id="A0A918KWZ3"/>
<dbReference type="GO" id="GO:0003676">
    <property type="term" value="F:nucleic acid binding"/>
    <property type="evidence" value="ECO:0007669"/>
    <property type="project" value="InterPro"/>
</dbReference>
<dbReference type="PANTHER" id="PTHR46889">
    <property type="entry name" value="TRANSPOSASE INSF FOR INSERTION SEQUENCE IS3B-RELATED"/>
    <property type="match status" value="1"/>
</dbReference>
<protein>
    <submittedName>
        <fullName evidence="3">Transposase</fullName>
    </submittedName>
</protein>
<dbReference type="SUPFAM" id="SSF53098">
    <property type="entry name" value="Ribonuclease H-like"/>
    <property type="match status" value="1"/>
</dbReference>
<keyword evidence="4" id="KW-1185">Reference proteome</keyword>
<dbReference type="EMBL" id="BMQL01000084">
    <property type="protein sequence ID" value="GGR38208.1"/>
    <property type="molecule type" value="Genomic_DNA"/>
</dbReference>
<gene>
    <name evidence="3" type="ORF">GCM10008957_54270</name>
</gene>
<evidence type="ECO:0000313" key="3">
    <source>
        <dbReference type="EMBL" id="GGR38208.1"/>
    </source>
</evidence>
<dbReference type="InterPro" id="IPR036397">
    <property type="entry name" value="RNaseH_sf"/>
</dbReference>
<dbReference type="InterPro" id="IPR012337">
    <property type="entry name" value="RNaseH-like_sf"/>
</dbReference>
<comment type="caution">
    <text evidence="3">The sequence shown here is derived from an EMBL/GenBank/DDBJ whole genome shotgun (WGS) entry which is preliminary data.</text>
</comment>